<reference evidence="2" key="2">
    <citation type="submission" date="2025-09" db="UniProtKB">
        <authorList>
            <consortium name="Ensembl"/>
        </authorList>
    </citation>
    <scope>IDENTIFICATION</scope>
</reference>
<proteinExistence type="predicted"/>
<reference evidence="2" key="1">
    <citation type="submission" date="2025-08" db="UniProtKB">
        <authorList>
            <consortium name="Ensembl"/>
        </authorList>
    </citation>
    <scope>IDENTIFICATION</scope>
</reference>
<feature type="coiled-coil region" evidence="1">
    <location>
        <begin position="266"/>
        <end position="386"/>
    </location>
</feature>
<name>A0A3B3V9U0_9TELE</name>
<feature type="coiled-coil region" evidence="1">
    <location>
        <begin position="6"/>
        <end position="33"/>
    </location>
</feature>
<feature type="coiled-coil region" evidence="1">
    <location>
        <begin position="96"/>
        <end position="229"/>
    </location>
</feature>
<dbReference type="Ensembl" id="ENSPLAT00000010279.1">
    <property type="protein sequence ID" value="ENSPLAP00000021717.1"/>
    <property type="gene ID" value="ENSPLAG00000005675.1"/>
</dbReference>
<evidence type="ECO:0000256" key="1">
    <source>
        <dbReference type="SAM" id="Coils"/>
    </source>
</evidence>
<sequence length="386" mass="45729">MERAHRFEDNQRLAQLEAELEETKLQLKRQKALKEVFINKGKETKRELERIEKLCDPAVINAASLASKVHNDMKYKNKKMLQQDFVELKMAHLLSQEAFTSEIQAEKEKSKTLQEELDKLQTSHEELCSKYESDVALVRQEAEMQKIYEVRVSEVQLVLENLRAEKDNMFQKMSEEIAFLQSSEKSLQAELDQVKRSYEELNQKYEKDVSGLKAQVETYDKELEREREASSDRANKDLEEINKLREDRDFIYESMTKEFTFLQISEHNLQVELDQVKSSYEELDQKYERDVSGLKAQVETYEKELEREREASSDRAKKDLEEINNLREDRDFIYESITKEFTFLQSSEKSLQAELDQVKHSYEELGQKYERDVSGLEAQVETYEKE</sequence>
<dbReference type="Proteomes" id="UP000261500">
    <property type="component" value="Unplaced"/>
</dbReference>
<dbReference type="GeneTree" id="ENSGT00770000121766"/>
<keyword evidence="3" id="KW-1185">Reference proteome</keyword>
<evidence type="ECO:0000313" key="3">
    <source>
        <dbReference type="Proteomes" id="UP000261500"/>
    </source>
</evidence>
<keyword evidence="1" id="KW-0175">Coiled coil</keyword>
<evidence type="ECO:0000313" key="2">
    <source>
        <dbReference type="Ensembl" id="ENSPLAP00000021717.1"/>
    </source>
</evidence>
<dbReference type="AlphaFoldDB" id="A0A3B3V9U0"/>
<dbReference type="STRING" id="48699.ENSPLAP00000021717"/>
<protein>
    <submittedName>
        <fullName evidence="2">Uncharacterized protein</fullName>
    </submittedName>
</protein>
<accession>A0A3B3V9U0</accession>
<organism evidence="2 3">
    <name type="scientific">Poecilia latipinna</name>
    <name type="common">sailfin molly</name>
    <dbReference type="NCBI Taxonomy" id="48699"/>
    <lineage>
        <taxon>Eukaryota</taxon>
        <taxon>Metazoa</taxon>
        <taxon>Chordata</taxon>
        <taxon>Craniata</taxon>
        <taxon>Vertebrata</taxon>
        <taxon>Euteleostomi</taxon>
        <taxon>Actinopterygii</taxon>
        <taxon>Neopterygii</taxon>
        <taxon>Teleostei</taxon>
        <taxon>Neoteleostei</taxon>
        <taxon>Acanthomorphata</taxon>
        <taxon>Ovalentaria</taxon>
        <taxon>Atherinomorphae</taxon>
        <taxon>Cyprinodontiformes</taxon>
        <taxon>Poeciliidae</taxon>
        <taxon>Poeciliinae</taxon>
        <taxon>Poecilia</taxon>
    </lineage>
</organism>